<feature type="chain" id="PRO_5039075833" evidence="2">
    <location>
        <begin position="18"/>
        <end position="246"/>
    </location>
</feature>
<dbReference type="OrthoDB" id="2152070at2"/>
<keyword evidence="4" id="KW-1185">Reference proteome</keyword>
<evidence type="ECO:0000256" key="1">
    <source>
        <dbReference type="SAM" id="MobiDB-lite"/>
    </source>
</evidence>
<evidence type="ECO:0000256" key="2">
    <source>
        <dbReference type="SAM" id="SignalP"/>
    </source>
</evidence>
<feature type="compositionally biased region" description="Low complexity" evidence="1">
    <location>
        <begin position="65"/>
        <end position="93"/>
    </location>
</feature>
<feature type="compositionally biased region" description="Low complexity" evidence="1">
    <location>
        <begin position="100"/>
        <end position="115"/>
    </location>
</feature>
<organism evidence="3 4">
    <name type="scientific">Fructobacillus durionis</name>
    <dbReference type="NCBI Taxonomy" id="283737"/>
    <lineage>
        <taxon>Bacteria</taxon>
        <taxon>Bacillati</taxon>
        <taxon>Bacillota</taxon>
        <taxon>Bacilli</taxon>
        <taxon>Lactobacillales</taxon>
        <taxon>Lactobacillaceae</taxon>
        <taxon>Fructobacillus</taxon>
    </lineage>
</organism>
<accession>A0A1I1FJN9</accession>
<evidence type="ECO:0000313" key="3">
    <source>
        <dbReference type="EMBL" id="SFB99202.1"/>
    </source>
</evidence>
<feature type="signal peptide" evidence="2">
    <location>
        <begin position="1"/>
        <end position="17"/>
    </location>
</feature>
<name>A0A1I1FJN9_9LACO</name>
<evidence type="ECO:0000313" key="4">
    <source>
        <dbReference type="Proteomes" id="UP000199376"/>
    </source>
</evidence>
<gene>
    <name evidence="3" type="ORF">SAMN05660453_0774</name>
</gene>
<proteinExistence type="predicted"/>
<protein>
    <submittedName>
        <fullName evidence="3">Uncharacterized protein</fullName>
    </submittedName>
</protein>
<sequence>MKLKVILLSGVTAIALASASGVTYIQAQSTHHKAVQAKALKVEQTKAKAQKLAAKTSDAKKQDDTQNNAQDQKQEQTQTAAQTQPETATNTQADTEKLAATDASATATQTQPTSAVNTSPAPNAAAPKATRTDGFNFLGKHWDITTFSNTSGGNTPRWTPYIFQWSAIPNYYLAEAASSAGSAVRQLSVGDEVVVNGQTYHVTDIRHGMKRLDSLETVENLTSTHAMGLQTCDDATGTYISTYWFD</sequence>
<dbReference type="Proteomes" id="UP000199376">
    <property type="component" value="Unassembled WGS sequence"/>
</dbReference>
<feature type="region of interest" description="Disordered" evidence="1">
    <location>
        <begin position="51"/>
        <end position="131"/>
    </location>
</feature>
<dbReference type="EMBL" id="FOLI01000003">
    <property type="protein sequence ID" value="SFB99202.1"/>
    <property type="molecule type" value="Genomic_DNA"/>
</dbReference>
<reference evidence="3 4" key="1">
    <citation type="submission" date="2016-10" db="EMBL/GenBank/DDBJ databases">
        <authorList>
            <person name="de Groot N.N."/>
        </authorList>
    </citation>
    <scope>NUCLEOTIDE SEQUENCE [LARGE SCALE GENOMIC DNA]</scope>
    <source>
        <strain evidence="3 4">DSM 19113</strain>
    </source>
</reference>
<dbReference type="RefSeq" id="WP_091502251.1">
    <property type="nucleotide sequence ID" value="NZ_FOLI01000003.1"/>
</dbReference>
<keyword evidence="2" id="KW-0732">Signal</keyword>
<dbReference type="AlphaFoldDB" id="A0A1I1FJN9"/>